<feature type="compositionally biased region" description="Basic and acidic residues" evidence="6">
    <location>
        <begin position="344"/>
        <end position="356"/>
    </location>
</feature>
<keyword evidence="9" id="KW-1185">Reference proteome</keyword>
<accession>A0A194SA56</accession>
<dbReference type="GO" id="GO:0005634">
    <property type="term" value="C:nucleus"/>
    <property type="evidence" value="ECO:0007669"/>
    <property type="project" value="UniProtKB-SubCell"/>
</dbReference>
<evidence type="ECO:0000256" key="4">
    <source>
        <dbReference type="ARBA" id="ARBA00023163"/>
    </source>
</evidence>
<feature type="compositionally biased region" description="Polar residues" evidence="6">
    <location>
        <begin position="862"/>
        <end position="874"/>
    </location>
</feature>
<dbReference type="CDD" id="cd00067">
    <property type="entry name" value="GAL4"/>
    <property type="match status" value="1"/>
</dbReference>
<dbReference type="Pfam" id="PF04082">
    <property type="entry name" value="Fungal_trans"/>
    <property type="match status" value="1"/>
</dbReference>
<evidence type="ECO:0000256" key="1">
    <source>
        <dbReference type="ARBA" id="ARBA00004123"/>
    </source>
</evidence>
<dbReference type="InterPro" id="IPR007219">
    <property type="entry name" value="XnlR_reg_dom"/>
</dbReference>
<feature type="compositionally biased region" description="Low complexity" evidence="6">
    <location>
        <begin position="875"/>
        <end position="893"/>
    </location>
</feature>
<keyword evidence="2" id="KW-0805">Transcription regulation</keyword>
<feature type="region of interest" description="Disordered" evidence="6">
    <location>
        <begin position="845"/>
        <end position="893"/>
    </location>
</feature>
<dbReference type="OMA" id="SARTWFC"/>
<reference evidence="8 9" key="1">
    <citation type="journal article" date="2015" name="Front. Microbiol.">
        <title>Genome sequence of the plant growth promoting endophytic yeast Rhodotorula graminis WP1.</title>
        <authorList>
            <person name="Firrincieli A."/>
            <person name="Otillar R."/>
            <person name="Salamov A."/>
            <person name="Schmutz J."/>
            <person name="Khan Z."/>
            <person name="Redman R.S."/>
            <person name="Fleck N.D."/>
            <person name="Lindquist E."/>
            <person name="Grigoriev I.V."/>
            <person name="Doty S.L."/>
        </authorList>
    </citation>
    <scope>NUCLEOTIDE SEQUENCE [LARGE SCALE GENOMIC DNA]</scope>
    <source>
        <strain evidence="8 9">WP1</strain>
    </source>
</reference>
<keyword evidence="5" id="KW-0539">Nucleus</keyword>
<dbReference type="AlphaFoldDB" id="A0A194SA56"/>
<comment type="subcellular location">
    <subcellularLocation>
        <location evidence="1">Nucleus</location>
    </subcellularLocation>
</comment>
<evidence type="ECO:0000313" key="8">
    <source>
        <dbReference type="EMBL" id="KPV77603.1"/>
    </source>
</evidence>
<feature type="region of interest" description="Disordered" evidence="6">
    <location>
        <begin position="194"/>
        <end position="233"/>
    </location>
</feature>
<keyword evidence="3" id="KW-0238">DNA-binding</keyword>
<dbReference type="InterPro" id="IPR051089">
    <property type="entry name" value="prtT"/>
</dbReference>
<dbReference type="OrthoDB" id="4454541at2759"/>
<dbReference type="GO" id="GO:0006351">
    <property type="term" value="P:DNA-templated transcription"/>
    <property type="evidence" value="ECO:0007669"/>
    <property type="project" value="InterPro"/>
</dbReference>
<dbReference type="Proteomes" id="UP000053890">
    <property type="component" value="Unassembled WGS sequence"/>
</dbReference>
<dbReference type="PANTHER" id="PTHR31845:SF17">
    <property type="entry name" value="ZN(II)2CYS6 TRANSCRIPTION FACTOR (EUROFUNG)"/>
    <property type="match status" value="1"/>
</dbReference>
<feature type="domain" description="Xylanolytic transcriptional activator regulatory" evidence="7">
    <location>
        <begin position="419"/>
        <end position="561"/>
    </location>
</feature>
<keyword evidence="4" id="KW-0804">Transcription</keyword>
<evidence type="ECO:0000256" key="5">
    <source>
        <dbReference type="ARBA" id="ARBA00023242"/>
    </source>
</evidence>
<feature type="region of interest" description="Disordered" evidence="6">
    <location>
        <begin position="124"/>
        <end position="178"/>
    </location>
</feature>
<evidence type="ECO:0000256" key="3">
    <source>
        <dbReference type="ARBA" id="ARBA00023125"/>
    </source>
</evidence>
<feature type="compositionally biased region" description="Low complexity" evidence="6">
    <location>
        <begin position="194"/>
        <end position="209"/>
    </location>
</feature>
<feature type="compositionally biased region" description="Low complexity" evidence="6">
    <location>
        <begin position="249"/>
        <end position="264"/>
    </location>
</feature>
<feature type="compositionally biased region" description="Polar residues" evidence="6">
    <location>
        <begin position="142"/>
        <end position="154"/>
    </location>
</feature>
<dbReference type="InterPro" id="IPR001138">
    <property type="entry name" value="Zn2Cys6_DnaBD"/>
</dbReference>
<evidence type="ECO:0000256" key="2">
    <source>
        <dbReference type="ARBA" id="ARBA00023015"/>
    </source>
</evidence>
<organism evidence="8 9">
    <name type="scientific">Rhodotorula graminis (strain WP1)</name>
    <dbReference type="NCBI Taxonomy" id="578459"/>
    <lineage>
        <taxon>Eukaryota</taxon>
        <taxon>Fungi</taxon>
        <taxon>Dikarya</taxon>
        <taxon>Basidiomycota</taxon>
        <taxon>Pucciniomycotina</taxon>
        <taxon>Microbotryomycetes</taxon>
        <taxon>Sporidiobolales</taxon>
        <taxon>Sporidiobolaceae</taxon>
        <taxon>Rhodotorula</taxon>
    </lineage>
</organism>
<feature type="compositionally biased region" description="Low complexity" evidence="6">
    <location>
        <begin position="325"/>
        <end position="340"/>
    </location>
</feature>
<dbReference type="CDD" id="cd12148">
    <property type="entry name" value="fungal_TF_MHR"/>
    <property type="match status" value="1"/>
</dbReference>
<evidence type="ECO:0000259" key="7">
    <source>
        <dbReference type="Pfam" id="PF04082"/>
    </source>
</evidence>
<feature type="compositionally biased region" description="Basic and acidic residues" evidence="6">
    <location>
        <begin position="282"/>
        <end position="299"/>
    </location>
</feature>
<proteinExistence type="predicted"/>
<dbReference type="PANTHER" id="PTHR31845">
    <property type="entry name" value="FINGER DOMAIN PROTEIN, PUTATIVE-RELATED"/>
    <property type="match status" value="1"/>
</dbReference>
<evidence type="ECO:0000256" key="6">
    <source>
        <dbReference type="SAM" id="MobiDB-lite"/>
    </source>
</evidence>
<feature type="compositionally biased region" description="Low complexity" evidence="6">
    <location>
        <begin position="167"/>
        <end position="178"/>
    </location>
</feature>
<dbReference type="GO" id="GO:0000981">
    <property type="term" value="F:DNA-binding transcription factor activity, RNA polymerase II-specific"/>
    <property type="evidence" value="ECO:0007669"/>
    <property type="project" value="InterPro"/>
</dbReference>
<dbReference type="EMBL" id="KQ474074">
    <property type="protein sequence ID" value="KPV77603.1"/>
    <property type="molecule type" value="Genomic_DNA"/>
</dbReference>
<protein>
    <recommendedName>
        <fullName evidence="7">Xylanolytic transcriptional activator regulatory domain-containing protein</fullName>
    </recommendedName>
</protein>
<dbReference type="RefSeq" id="XP_018273652.1">
    <property type="nucleotide sequence ID" value="XM_018415839.1"/>
</dbReference>
<evidence type="ECO:0000313" key="9">
    <source>
        <dbReference type="Proteomes" id="UP000053890"/>
    </source>
</evidence>
<dbReference type="GeneID" id="28976287"/>
<dbReference type="GO" id="GO:0000976">
    <property type="term" value="F:transcription cis-regulatory region binding"/>
    <property type="evidence" value="ECO:0007669"/>
    <property type="project" value="TreeGrafter"/>
</dbReference>
<sequence length="941" mass="98590">MDDDRDDRQGSSSAPVIVREKVKRSARAKTCDGGIAPCARCKASGATCVFDKPASAVVEDAGLTRLAAIEAALSTNERRMDHVCQQMGEIHNVLYDVLSRLKHAAPPPANSMTSPAGIPYPPGSAAAHAAAAHAHAHAHAHQQVSPAALSTSSQPHHHGTPPMYLHAGAAQSASPASGLHSLPLHPVSMGISGSFPSSSSSGVLPRRASYPPPAGAAPSASGDGHSTASTGAGAPFSSGLDALASLASAGNPGSGSGASASAADLGGGEGDEDASASGSASEGRDDTEERKPARDERGEASAGAAGAAGGGLARDGATGEGRAEGAGASASAVAGTSAGAGAAGRKESRERGEPPRKRSRMSAAVTGGPAPNAGLSVNPERFDVVAKGLIGDTQARTLVLLWLRELEPFCAVLDAGYDTYESLRRRSPFLFNTVIYTALRMSERNGTPSKELLAAAEETRRFARDSVFENNPDLEVVQAMLIMACYHQEPYVLSGMSLRLALSARMETSIEQLEAHGWQATDDKARRLTAQLRTWIYAVQLENQHSRNLGRMNLIDERDLDALVAQADRALSLPFAQGSDYRHVGNLRLSAIVRKIMQETAVLADKATPFDEQVAYVSEKKQILHDWYAHYDNLIASWEPSTLAWPRKSHLRMWHDAQLTLLVSVFRNSLLDRPETATYEHTQIVLDALQHARMALQQVLGSAVYRMGTQWSGYLLRVDLSFAAVFLLKSAAAWPHLVDRDEVAKDVALLANMLSDVAGSAKYGACLRAARAQFLARTAPTPIGNVMSSAPSGVPLPHASTALAASSPTSSSLRNILVPPLPTLSTPLSTFAANHVPPYPASIPLPSSSMPPPRPSSSSPSFANSLVPASTTPNGTSPLSPSSAGAPGQAAAAPPFGAPTAALMPGEMEIDWSLAIPPSLFDDSLIMQHDWTATANWLDGM</sequence>
<feature type="compositionally biased region" description="Pro residues" evidence="6">
    <location>
        <begin position="845"/>
        <end position="855"/>
    </location>
</feature>
<feature type="region of interest" description="Disordered" evidence="6">
    <location>
        <begin position="249"/>
        <end position="377"/>
    </location>
</feature>
<dbReference type="STRING" id="578459.A0A194SA56"/>
<gene>
    <name evidence="8" type="ORF">RHOBADRAFT_51436</name>
</gene>
<dbReference type="GO" id="GO:0008270">
    <property type="term" value="F:zinc ion binding"/>
    <property type="evidence" value="ECO:0007669"/>
    <property type="project" value="InterPro"/>
</dbReference>
<name>A0A194SA56_RHOGW</name>